<gene>
    <name evidence="11" type="ORF">V8G54_011937</name>
</gene>
<dbReference type="InterPro" id="IPR041846">
    <property type="entry name" value="ENL_dom"/>
</dbReference>
<dbReference type="Proteomes" id="UP001374535">
    <property type="component" value="Chromosome 4"/>
</dbReference>
<dbReference type="FunFam" id="2.60.40.420:FF:000010">
    <property type="entry name" value="Early nodulin-like protein 1"/>
    <property type="match status" value="1"/>
</dbReference>
<dbReference type="InterPro" id="IPR008972">
    <property type="entry name" value="Cupredoxin"/>
</dbReference>
<dbReference type="PROSITE" id="PS51485">
    <property type="entry name" value="PHYTOCYANIN"/>
    <property type="match status" value="1"/>
</dbReference>
<comment type="subcellular location">
    <subcellularLocation>
        <location evidence="1">Cell membrane</location>
        <topology evidence="1">Lipid-anchor</topology>
        <topology evidence="1">GPI-anchor</topology>
    </subcellularLocation>
</comment>
<dbReference type="PANTHER" id="PTHR33021:SF49">
    <property type="entry name" value="EARLY NODULIN-LIKE PROTEIN 21"/>
    <property type="match status" value="1"/>
</dbReference>
<name>A0AAQ3S3C7_VIGMU</name>
<dbReference type="GO" id="GO:0009055">
    <property type="term" value="F:electron transfer activity"/>
    <property type="evidence" value="ECO:0007669"/>
    <property type="project" value="InterPro"/>
</dbReference>
<evidence type="ECO:0000313" key="12">
    <source>
        <dbReference type="Proteomes" id="UP001374535"/>
    </source>
</evidence>
<evidence type="ECO:0000256" key="9">
    <source>
        <dbReference type="ARBA" id="ARBA00035011"/>
    </source>
</evidence>
<comment type="similarity">
    <text evidence="9">Belongs to the early nodulin-like (ENODL) family.</text>
</comment>
<evidence type="ECO:0000256" key="4">
    <source>
        <dbReference type="ARBA" id="ARBA00022729"/>
    </source>
</evidence>
<protein>
    <recommendedName>
        <fullName evidence="10">Phytocyanin domain-containing protein</fullName>
    </recommendedName>
</protein>
<dbReference type="AlphaFoldDB" id="A0AAQ3S3C7"/>
<evidence type="ECO:0000259" key="10">
    <source>
        <dbReference type="PROSITE" id="PS51485"/>
    </source>
</evidence>
<evidence type="ECO:0000256" key="1">
    <source>
        <dbReference type="ARBA" id="ARBA00004609"/>
    </source>
</evidence>
<accession>A0AAQ3S3C7</accession>
<dbReference type="SUPFAM" id="SSF49503">
    <property type="entry name" value="Cupredoxins"/>
    <property type="match status" value="1"/>
</dbReference>
<organism evidence="11 12">
    <name type="scientific">Vigna mungo</name>
    <name type="common">Black gram</name>
    <name type="synonym">Phaseolus mungo</name>
    <dbReference type="NCBI Taxonomy" id="3915"/>
    <lineage>
        <taxon>Eukaryota</taxon>
        <taxon>Viridiplantae</taxon>
        <taxon>Streptophyta</taxon>
        <taxon>Embryophyta</taxon>
        <taxon>Tracheophyta</taxon>
        <taxon>Spermatophyta</taxon>
        <taxon>Magnoliopsida</taxon>
        <taxon>eudicotyledons</taxon>
        <taxon>Gunneridae</taxon>
        <taxon>Pentapetalae</taxon>
        <taxon>rosids</taxon>
        <taxon>fabids</taxon>
        <taxon>Fabales</taxon>
        <taxon>Fabaceae</taxon>
        <taxon>Papilionoideae</taxon>
        <taxon>50 kb inversion clade</taxon>
        <taxon>NPAAA clade</taxon>
        <taxon>indigoferoid/millettioid clade</taxon>
        <taxon>Phaseoleae</taxon>
        <taxon>Vigna</taxon>
    </lineage>
</organism>
<keyword evidence="6" id="KW-1015">Disulfide bond</keyword>
<keyword evidence="3" id="KW-0336">GPI-anchor</keyword>
<keyword evidence="5" id="KW-0472">Membrane</keyword>
<evidence type="ECO:0000256" key="2">
    <source>
        <dbReference type="ARBA" id="ARBA00022475"/>
    </source>
</evidence>
<keyword evidence="8" id="KW-0449">Lipoprotein</keyword>
<dbReference type="InterPro" id="IPR003245">
    <property type="entry name" value="Phytocyanin_dom"/>
</dbReference>
<dbReference type="GO" id="GO:0098552">
    <property type="term" value="C:side of membrane"/>
    <property type="evidence" value="ECO:0007669"/>
    <property type="project" value="UniProtKB-KW"/>
</dbReference>
<keyword evidence="7" id="KW-0325">Glycoprotein</keyword>
<dbReference type="CDD" id="cd11019">
    <property type="entry name" value="OsENODL1_like"/>
    <property type="match status" value="1"/>
</dbReference>
<dbReference type="InterPro" id="IPR039391">
    <property type="entry name" value="Phytocyanin-like"/>
</dbReference>
<dbReference type="Gene3D" id="2.60.40.420">
    <property type="entry name" value="Cupredoxins - blue copper proteins"/>
    <property type="match status" value="1"/>
</dbReference>
<keyword evidence="12" id="KW-1185">Reference proteome</keyword>
<dbReference type="GO" id="GO:0005886">
    <property type="term" value="C:plasma membrane"/>
    <property type="evidence" value="ECO:0007669"/>
    <property type="project" value="UniProtKB-SubCell"/>
</dbReference>
<evidence type="ECO:0000313" key="11">
    <source>
        <dbReference type="EMBL" id="WVZ14371.1"/>
    </source>
</evidence>
<evidence type="ECO:0000256" key="3">
    <source>
        <dbReference type="ARBA" id="ARBA00022622"/>
    </source>
</evidence>
<sequence length="234" mass="26390">MIENNCNHPLLPFLVQLTQIQLRHSLDLHLYIRNPFFHISYYTKVCYFYHKLLHSLSSCLILSMASSSSTSLLVLLFAIFSTLTCCSVASNEFQVGDSNGWVVPPQNDTNFYNEWASHNRFHAGDTLWFKYKKDSVMEVDEGDYTHCNATHPKLFSNSGNTKLKLGHPGTFYFMSGASGHCEVGQKMIVRVMVDESLPQHAKSSGYHIAISPTGLSQVLFFQFLLACFLGSLSN</sequence>
<reference evidence="11 12" key="1">
    <citation type="journal article" date="2023" name="Life. Sci Alliance">
        <title>Evolutionary insights into 3D genome organization and epigenetic landscape of Vigna mungo.</title>
        <authorList>
            <person name="Junaid A."/>
            <person name="Singh B."/>
            <person name="Bhatia S."/>
        </authorList>
    </citation>
    <scope>NUCLEOTIDE SEQUENCE [LARGE SCALE GENOMIC DNA]</scope>
    <source>
        <strain evidence="11">Urdbean</strain>
    </source>
</reference>
<feature type="domain" description="Phytocyanin" evidence="10">
    <location>
        <begin position="91"/>
        <end position="193"/>
    </location>
</feature>
<keyword evidence="2" id="KW-1003">Cell membrane</keyword>
<evidence type="ECO:0000256" key="5">
    <source>
        <dbReference type="ARBA" id="ARBA00023136"/>
    </source>
</evidence>
<dbReference type="EMBL" id="CP144697">
    <property type="protein sequence ID" value="WVZ14371.1"/>
    <property type="molecule type" value="Genomic_DNA"/>
</dbReference>
<proteinExistence type="inferred from homology"/>
<keyword evidence="4" id="KW-0732">Signal</keyword>
<evidence type="ECO:0000256" key="6">
    <source>
        <dbReference type="ARBA" id="ARBA00023157"/>
    </source>
</evidence>
<evidence type="ECO:0000256" key="7">
    <source>
        <dbReference type="ARBA" id="ARBA00023180"/>
    </source>
</evidence>
<dbReference type="Pfam" id="PF02298">
    <property type="entry name" value="Cu_bind_like"/>
    <property type="match status" value="1"/>
</dbReference>
<evidence type="ECO:0000256" key="8">
    <source>
        <dbReference type="ARBA" id="ARBA00023288"/>
    </source>
</evidence>
<dbReference type="PANTHER" id="PTHR33021">
    <property type="entry name" value="BLUE COPPER PROTEIN"/>
    <property type="match status" value="1"/>
</dbReference>